<protein>
    <submittedName>
        <fullName evidence="3">Uncharacterized protein</fullName>
    </submittedName>
</protein>
<name>A0A0G4HW92_9ALVE</name>
<gene>
    <name evidence="3" type="ORF">Cvel_1432</name>
</gene>
<reference evidence="3" key="1">
    <citation type="submission" date="2014-11" db="EMBL/GenBank/DDBJ databases">
        <authorList>
            <person name="Otto D Thomas"/>
            <person name="Naeem Raeece"/>
        </authorList>
    </citation>
    <scope>NUCLEOTIDE SEQUENCE</scope>
</reference>
<feature type="region of interest" description="Disordered" evidence="1">
    <location>
        <begin position="349"/>
        <end position="376"/>
    </location>
</feature>
<dbReference type="AlphaFoldDB" id="A0A0G4HW92"/>
<dbReference type="PhylomeDB" id="A0A0G4HW92"/>
<feature type="signal peptide" evidence="2">
    <location>
        <begin position="1"/>
        <end position="19"/>
    </location>
</feature>
<sequence length="1066" mass="115754">MARAAVTLLLTFLAVSASADESGFHCNLLFTEEIKQLGDSGQCDAIKTLFPTTDVQRYWLIGHGEGSSVFFGSESSTNWLALQADDSEAAAKVASGASTPGATFDYLENPVGGKWVFMSETGDVIASANPSPTMDGLSVPPEDGTWDICGQKVKMVMPCLVGEQPTHSEAGFEEAPCTYLGDCDEGLVCVELNMFQRQCVTPSRLPEGAKVVSGPQPAGPYDNCFFAPEDNKCAVQGFTCYKNSQWENYAQCRPTGDCPRTPSASAAQYLRRQNPLGEQTPAGSGTVYNAVGAAEDAAKIEDALKGRRLAGAASDKAVGYKHRPLYMKGMSIQSVTRKLSELESFHHWQRSEKRRRLAKEGRRLGGGPEDTPNERRRRLQECVRVAVENADKADSNLGSLPSSFGSSAHTMPGVRVTSHGRVEVECEGEWLDFSEVSTGMRAEYFGTIEDSNDLDDDALALVAESETEEDGSIDIGWTYGWDCDAPMGNGDNGLDRVEARQVLDNEGVDPYYAVPENDEEMQAAQVQSLQLLDGWAAPSGMGGSSSVAAAPVAPPAEPARRPGFPGRSTKCSPDIPTYSGAPGRNYGFTHACAPTIGLSPGSTQGVKIFLTPTAGLAPDFHPGVTIYVGNFITLSPAWMSGFRYFSAPILRMSGTWTSGVSIQFAPVVTLTPFATFGTATSFAPFLHLPNIFEDWLFRRTPLPPSKVKRFTDLPKSHIPAKTNTTEIIDVVNFVRQDLTPLQETEAAIEGVDLPTFPGPVEKFGIKKNQRVGDYILIGTGMGINCPRYDLRYDRPNDEHVKVLFFIPRDTPPNVGSKCLVPYPSDVIRDIPHLPPQAIHAIRVMESIENTIPPPIKIGANMALSFTQLVATGQTPDFGAWLKSFGGEYHTGGLADILDNLQKSTNIFDNLLADELDDSKKSRRRMMATNKTEGADKGGMAPFSLLTPLKAMKLAEMFTPEDKFAGMPKMFPEGSPTVMKAHKMADALFRDMHSVFFGSPYSNKTEVAYKNGTDYEKNSLFKGMPLMNPHGLKGFGEGLSIGDAFKLEKAAEELDFRGLFDEMSKGY</sequence>
<evidence type="ECO:0000313" key="3">
    <source>
        <dbReference type="EMBL" id="CEM48741.1"/>
    </source>
</evidence>
<organism evidence="3">
    <name type="scientific">Chromera velia CCMP2878</name>
    <dbReference type="NCBI Taxonomy" id="1169474"/>
    <lineage>
        <taxon>Eukaryota</taxon>
        <taxon>Sar</taxon>
        <taxon>Alveolata</taxon>
        <taxon>Colpodellida</taxon>
        <taxon>Chromeraceae</taxon>
        <taxon>Chromera</taxon>
    </lineage>
</organism>
<evidence type="ECO:0000256" key="2">
    <source>
        <dbReference type="SAM" id="SignalP"/>
    </source>
</evidence>
<evidence type="ECO:0000256" key="1">
    <source>
        <dbReference type="SAM" id="MobiDB-lite"/>
    </source>
</evidence>
<feature type="region of interest" description="Disordered" evidence="1">
    <location>
        <begin position="543"/>
        <end position="572"/>
    </location>
</feature>
<keyword evidence="2" id="KW-0732">Signal</keyword>
<accession>A0A0G4HW92</accession>
<proteinExistence type="predicted"/>
<dbReference type="EMBL" id="CDMZ01004134">
    <property type="protein sequence ID" value="CEM48741.1"/>
    <property type="molecule type" value="Genomic_DNA"/>
</dbReference>
<feature type="chain" id="PRO_5005192039" evidence="2">
    <location>
        <begin position="20"/>
        <end position="1066"/>
    </location>
</feature>
<dbReference type="VEuPathDB" id="CryptoDB:Cvel_1432"/>